<proteinExistence type="predicted"/>
<organism evidence="1 2">
    <name type="scientific">Henriciella pelagia</name>
    <dbReference type="NCBI Taxonomy" id="1977912"/>
    <lineage>
        <taxon>Bacteria</taxon>
        <taxon>Pseudomonadati</taxon>
        <taxon>Pseudomonadota</taxon>
        <taxon>Alphaproteobacteria</taxon>
        <taxon>Hyphomonadales</taxon>
        <taxon>Hyphomonadaceae</taxon>
        <taxon>Henriciella</taxon>
    </lineage>
</organism>
<evidence type="ECO:0000313" key="2">
    <source>
        <dbReference type="Proteomes" id="UP000628854"/>
    </source>
</evidence>
<protein>
    <submittedName>
        <fullName evidence="1">Uncharacterized protein</fullName>
    </submittedName>
</protein>
<name>A0ABQ1JT40_9PROT</name>
<accession>A0ABQ1JT40</accession>
<dbReference type="EMBL" id="BMKF01000002">
    <property type="protein sequence ID" value="GGB76968.1"/>
    <property type="molecule type" value="Genomic_DNA"/>
</dbReference>
<evidence type="ECO:0000313" key="1">
    <source>
        <dbReference type="EMBL" id="GGB76968.1"/>
    </source>
</evidence>
<reference evidence="2" key="1">
    <citation type="journal article" date="2019" name="Int. J. Syst. Evol. Microbiol.">
        <title>The Global Catalogue of Microorganisms (GCM) 10K type strain sequencing project: providing services to taxonomists for standard genome sequencing and annotation.</title>
        <authorList>
            <consortium name="The Broad Institute Genomics Platform"/>
            <consortium name="The Broad Institute Genome Sequencing Center for Infectious Disease"/>
            <person name="Wu L."/>
            <person name="Ma J."/>
        </authorList>
    </citation>
    <scope>NUCLEOTIDE SEQUENCE [LARGE SCALE GENOMIC DNA]</scope>
    <source>
        <strain evidence="2">CGMCC 1.15928</strain>
    </source>
</reference>
<sequence length="116" mass="12945">MINLNFIDEKRQGYLAISYGEADEPEDAEIDVSNQRTAIIVGVIQYSGNDDEDTVMSTITRLMAKETPIPGVRLQNYSLYGDPHKMWGFGGGELVGYENITWNSDDQKRPVGAQSK</sequence>
<dbReference type="Proteomes" id="UP000628854">
    <property type="component" value="Unassembled WGS sequence"/>
</dbReference>
<gene>
    <name evidence="1" type="ORF">GCM10011503_27170</name>
</gene>
<comment type="caution">
    <text evidence="1">The sequence shown here is derived from an EMBL/GenBank/DDBJ whole genome shotgun (WGS) entry which is preliminary data.</text>
</comment>
<keyword evidence="2" id="KW-1185">Reference proteome</keyword>